<dbReference type="RefSeq" id="WP_221860941.1">
    <property type="nucleotide sequence ID" value="NZ_BAAAYV010000007.1"/>
</dbReference>
<protein>
    <submittedName>
        <fullName evidence="2">Uncharacterized protein</fullName>
    </submittedName>
</protein>
<evidence type="ECO:0000313" key="2">
    <source>
        <dbReference type="EMBL" id="GAA3658368.1"/>
    </source>
</evidence>
<dbReference type="Proteomes" id="UP001410795">
    <property type="component" value="Unassembled WGS sequence"/>
</dbReference>
<accession>A0ABP7BG80</accession>
<proteinExistence type="predicted"/>
<evidence type="ECO:0000313" key="3">
    <source>
        <dbReference type="Proteomes" id="UP001410795"/>
    </source>
</evidence>
<name>A0ABP7BG80_9MICO</name>
<feature type="transmembrane region" description="Helical" evidence="1">
    <location>
        <begin position="6"/>
        <end position="24"/>
    </location>
</feature>
<reference evidence="3" key="1">
    <citation type="journal article" date="2019" name="Int. J. Syst. Evol. Microbiol.">
        <title>The Global Catalogue of Microorganisms (GCM) 10K type strain sequencing project: providing services to taxonomists for standard genome sequencing and annotation.</title>
        <authorList>
            <consortium name="The Broad Institute Genomics Platform"/>
            <consortium name="The Broad Institute Genome Sequencing Center for Infectious Disease"/>
            <person name="Wu L."/>
            <person name="Ma J."/>
        </authorList>
    </citation>
    <scope>NUCLEOTIDE SEQUENCE [LARGE SCALE GENOMIC DNA]</scope>
    <source>
        <strain evidence="3">JCM 16546</strain>
    </source>
</reference>
<comment type="caution">
    <text evidence="2">The sequence shown here is derived from an EMBL/GenBank/DDBJ whole genome shotgun (WGS) entry which is preliminary data.</text>
</comment>
<keyword evidence="3" id="KW-1185">Reference proteome</keyword>
<keyword evidence="1" id="KW-0472">Membrane</keyword>
<keyword evidence="1" id="KW-1133">Transmembrane helix</keyword>
<organism evidence="2 3">
    <name type="scientific">Microbacterium marinilacus</name>
    <dbReference type="NCBI Taxonomy" id="415209"/>
    <lineage>
        <taxon>Bacteria</taxon>
        <taxon>Bacillati</taxon>
        <taxon>Actinomycetota</taxon>
        <taxon>Actinomycetes</taxon>
        <taxon>Micrococcales</taxon>
        <taxon>Microbacteriaceae</taxon>
        <taxon>Microbacterium</taxon>
    </lineage>
</organism>
<evidence type="ECO:0000256" key="1">
    <source>
        <dbReference type="SAM" id="Phobius"/>
    </source>
</evidence>
<gene>
    <name evidence="2" type="ORF">GCM10022202_18570</name>
</gene>
<sequence>MPWIDYFLHLAFAAPVAWLVIYIAGRAAVKHGYLAALADPQKLRAEENARKQRLARQAEGED</sequence>
<dbReference type="EMBL" id="BAAAYV010000007">
    <property type="protein sequence ID" value="GAA3658368.1"/>
    <property type="molecule type" value="Genomic_DNA"/>
</dbReference>
<keyword evidence="1" id="KW-0812">Transmembrane</keyword>